<dbReference type="InterPro" id="IPR029031">
    <property type="entry name" value="Gingipain_N_sf"/>
</dbReference>
<name>A0A098LKU9_9BACT</name>
<evidence type="ECO:0000259" key="3">
    <source>
        <dbReference type="Pfam" id="PF01364"/>
    </source>
</evidence>
<gene>
    <name evidence="4" type="ORF">MYP_4851</name>
</gene>
<evidence type="ECO:0000256" key="2">
    <source>
        <dbReference type="SAM" id="SignalP"/>
    </source>
</evidence>
<dbReference type="eggNOG" id="COG1572">
    <property type="taxonomic scope" value="Bacteria"/>
</dbReference>
<feature type="chain" id="PRO_5001944725" description="Gingipain domain-containing protein" evidence="2">
    <location>
        <begin position="21"/>
        <end position="1296"/>
    </location>
</feature>
<dbReference type="InterPro" id="IPR029030">
    <property type="entry name" value="Caspase-like_dom_sf"/>
</dbReference>
<dbReference type="Gene3D" id="3.40.50.1460">
    <property type="match status" value="1"/>
</dbReference>
<dbReference type="InterPro" id="IPR001769">
    <property type="entry name" value="Gingipain"/>
</dbReference>
<proteinExistence type="predicted"/>
<accession>A0A098LKU9</accession>
<dbReference type="OrthoDB" id="9809780at2"/>
<evidence type="ECO:0000313" key="5">
    <source>
        <dbReference type="Proteomes" id="UP000030185"/>
    </source>
</evidence>
<keyword evidence="1 2" id="KW-0732">Signal</keyword>
<dbReference type="RefSeq" id="WP_052430465.1">
    <property type="nucleotide sequence ID" value="NZ_BBLT01000014.1"/>
</dbReference>
<evidence type="ECO:0000256" key="1">
    <source>
        <dbReference type="ARBA" id="ARBA00022729"/>
    </source>
</evidence>
<dbReference type="Proteomes" id="UP000030185">
    <property type="component" value="Unassembled WGS sequence"/>
</dbReference>
<dbReference type="SUPFAM" id="SSF52129">
    <property type="entry name" value="Caspase-like"/>
    <property type="match status" value="1"/>
</dbReference>
<dbReference type="GO" id="GO:0008234">
    <property type="term" value="F:cysteine-type peptidase activity"/>
    <property type="evidence" value="ECO:0007669"/>
    <property type="project" value="InterPro"/>
</dbReference>
<dbReference type="Gene3D" id="3.40.50.10390">
    <property type="entry name" value="Gingipain r, domain 1"/>
    <property type="match status" value="1"/>
</dbReference>
<evidence type="ECO:0000313" key="4">
    <source>
        <dbReference type="EMBL" id="GAL87621.1"/>
    </source>
</evidence>
<dbReference type="NCBIfam" id="TIGR04183">
    <property type="entry name" value="Por_Secre_tail"/>
    <property type="match status" value="1"/>
</dbReference>
<dbReference type="STRING" id="153721.MYP_4851"/>
<dbReference type="Pfam" id="PF01364">
    <property type="entry name" value="Peptidase_C25"/>
    <property type="match status" value="1"/>
</dbReference>
<dbReference type="Gene3D" id="2.60.40.4070">
    <property type="match status" value="1"/>
</dbReference>
<dbReference type="InterPro" id="IPR026444">
    <property type="entry name" value="Secre_tail"/>
</dbReference>
<dbReference type="GO" id="GO:0006508">
    <property type="term" value="P:proteolysis"/>
    <property type="evidence" value="ECO:0007669"/>
    <property type="project" value="InterPro"/>
</dbReference>
<reference evidence="4 5" key="1">
    <citation type="submission" date="2014-09" db="EMBL/GenBank/DDBJ databases">
        <title>Sporocytophaga myxococcoides PG-01 genome sequencing.</title>
        <authorList>
            <person name="Liu L."/>
            <person name="Gao P.J."/>
            <person name="Chen G.J."/>
            <person name="Wang L.S."/>
        </authorList>
    </citation>
    <scope>NUCLEOTIDE SEQUENCE [LARGE SCALE GENOMIC DNA]</scope>
    <source>
        <strain evidence="4 5">PG-01</strain>
    </source>
</reference>
<dbReference type="CDD" id="cd02258">
    <property type="entry name" value="Peptidase_C25_N"/>
    <property type="match status" value="1"/>
</dbReference>
<keyword evidence="5" id="KW-1185">Reference proteome</keyword>
<dbReference type="EMBL" id="BBLT01000014">
    <property type="protein sequence ID" value="GAL87621.1"/>
    <property type="molecule type" value="Genomic_DNA"/>
</dbReference>
<protein>
    <recommendedName>
        <fullName evidence="3">Gingipain domain-containing protein</fullName>
    </recommendedName>
</protein>
<sequence length="1296" mass="145237">MKLETKLLFLLLIYTISAKAQNSETKNSIKLKWTPPVSVLDNQAKTRLVPNFEEAFHVEPQDYLPSFVLRLYNERVEEISIQPDSTEIMSSTDADLIKNAPATAFETKIFIRYHKGKPLSEIFIVPIKASGGSFQKIHKFSYTYKTARTSEIAPASTKISKRSGASITRTASSTNSVLSSGDWYKLSISNSGIFKIDYNFLSNLGLNPSSINPKQIKIFGNGGGMLPQKNNAPRYDDLVENAIYVSGEDDGKFDQGDFILFYGLGPHSWTYDSINQSFKHAFNIYSDFAYYFLTIGSDNGLRIPEQASETGAEQTFTQFDDRYFFEKDEAQVMVEPIKPSGRLWIGDIFNYNLQYTYPYDATGIIPNSDILFRSSCIGRSSAASSFNISLNNVAIGSHVFNDPFRFENPSSEYPYVGEEKTELFKINSSAINNSSNISIKYVYNKSGRSEARGYHDYFEIFVQKHLRLYNNQTTFRSIRSLNYNISEFKISGTRGTEILWDITDPLYVKKQNYTYASDTLFFSTNTSTLKEFVVFNLNNLSGPGYVGKVTNQNLHGIIGPNIPDNLIITTDEFEDAANQLAQFHKSYDNQDCYVVTVKKIYNEFSSGAQDITAIRDFIKMVYDRSTPGDSLHYVTLFGDCSVDYKDRLTNNTNFVPTYESRESLHPIFSYSSDDYYGFMDSYEGEWVEKLSGDATLDIGIGRLPVKTAAEAYTIVDKIKTYKSNRSLGKWRNRITLVADNQPNSNLHLISAEKLSTKLEQDYPYYNINKVYLAAYPMVYTPSGTTCPAAAEVIQNDIDKGIFILNYTGHGGELQLAQENILNTTIISKWKNIDQLPFIVAATCQFGRYDYPAVVSGIETAVLSANGGAIGSLASTRPVYSNTNEAINVAFYNALFQKKGNRYQRLGEIMQPTKNKSNSGINNRNYALLGDPALTLNYPIEEIVLTKVNGEDVTGVVSDTIKALDKVKLEGEVRSSGSLIGDYNGVLNLTLYDKKNTITTLENPVTSIRLQNSLIYDGPASIKNGKFSLEFVIPKDISYQYSNGKASFYASNFPALQDAKGASFDLVIGGTNKNAAEDNTPPVIKSFLNDESFIFGGTTGSNPKLIIKLFDENGINLASAGIGHEISMTIDNSNEIIYLNEFYSSNLDDYKNGTVNYPLKDLKPGNHSIKIRAWDTYNNSAEAYLEFVVVNNESITLDHILNYPNPFSTNTEFHFDHNRAGEDIDVMIQIYTVSGKLVKTISNRLLTSPSHVSGIHWDGRDEFGDKLGKGVYVYKLNVKSLRDGNHKFKYQKLVVLN</sequence>
<feature type="domain" description="Gingipain" evidence="3">
    <location>
        <begin position="566"/>
        <end position="935"/>
    </location>
</feature>
<comment type="caution">
    <text evidence="4">The sequence shown here is derived from an EMBL/GenBank/DDBJ whole genome shotgun (WGS) entry which is preliminary data.</text>
</comment>
<dbReference type="NCBIfam" id="NF033707">
    <property type="entry name" value="T9SS_sortase"/>
    <property type="match status" value="1"/>
</dbReference>
<feature type="signal peptide" evidence="2">
    <location>
        <begin position="1"/>
        <end position="20"/>
    </location>
</feature>
<organism evidence="4 5">
    <name type="scientific">Sporocytophaga myxococcoides</name>
    <dbReference type="NCBI Taxonomy" id="153721"/>
    <lineage>
        <taxon>Bacteria</taxon>
        <taxon>Pseudomonadati</taxon>
        <taxon>Bacteroidota</taxon>
        <taxon>Cytophagia</taxon>
        <taxon>Cytophagales</taxon>
        <taxon>Cytophagaceae</taxon>
        <taxon>Sporocytophaga</taxon>
    </lineage>
</organism>